<feature type="transmembrane region" description="Helical" evidence="10">
    <location>
        <begin position="88"/>
        <end position="110"/>
    </location>
</feature>
<proteinExistence type="predicted"/>
<evidence type="ECO:0000256" key="9">
    <source>
        <dbReference type="ARBA" id="ARBA00031636"/>
    </source>
</evidence>
<dbReference type="CDD" id="cd13131">
    <property type="entry name" value="MATE_NorM_like"/>
    <property type="match status" value="1"/>
</dbReference>
<organism evidence="11">
    <name type="scientific">Dechloromonas aromatica (strain RCB)</name>
    <dbReference type="NCBI Taxonomy" id="159087"/>
    <lineage>
        <taxon>Bacteria</taxon>
        <taxon>Pseudomonadati</taxon>
        <taxon>Pseudomonadota</taxon>
        <taxon>Betaproteobacteria</taxon>
        <taxon>Rhodocyclales</taxon>
        <taxon>Azonexaceae</taxon>
        <taxon>Dechloromonas</taxon>
    </lineage>
</organism>
<feature type="transmembrane region" description="Helical" evidence="10">
    <location>
        <begin position="279"/>
        <end position="302"/>
    </location>
</feature>
<name>Q47AN7_DECAR</name>
<dbReference type="NCBIfam" id="TIGR00797">
    <property type="entry name" value="matE"/>
    <property type="match status" value="1"/>
</dbReference>
<dbReference type="Pfam" id="PF01554">
    <property type="entry name" value="MatE"/>
    <property type="match status" value="2"/>
</dbReference>
<keyword evidence="5 10" id="KW-0812">Transmembrane</keyword>
<keyword evidence="8 10" id="KW-0472">Membrane</keyword>
<evidence type="ECO:0000256" key="4">
    <source>
        <dbReference type="ARBA" id="ARBA00022475"/>
    </source>
</evidence>
<keyword evidence="4" id="KW-1003">Cell membrane</keyword>
<accession>Q47AN7</accession>
<keyword evidence="3" id="KW-0050">Antiport</keyword>
<dbReference type="GO" id="GO:0015297">
    <property type="term" value="F:antiporter activity"/>
    <property type="evidence" value="ECO:0007669"/>
    <property type="project" value="UniProtKB-KW"/>
</dbReference>
<dbReference type="InterPro" id="IPR050222">
    <property type="entry name" value="MATE_MdtK"/>
</dbReference>
<dbReference type="KEGG" id="dar:Daro_3365"/>
<feature type="transmembrane region" description="Helical" evidence="10">
    <location>
        <begin position="130"/>
        <end position="150"/>
    </location>
</feature>
<feature type="transmembrane region" description="Helical" evidence="10">
    <location>
        <begin position="12"/>
        <end position="35"/>
    </location>
</feature>
<dbReference type="GO" id="GO:0006811">
    <property type="term" value="P:monoatomic ion transport"/>
    <property type="evidence" value="ECO:0007669"/>
    <property type="project" value="UniProtKB-KW"/>
</dbReference>
<dbReference type="HOGENOM" id="CLU_012893_6_0_4"/>
<feature type="transmembrane region" description="Helical" evidence="10">
    <location>
        <begin position="391"/>
        <end position="414"/>
    </location>
</feature>
<dbReference type="GO" id="GO:0005886">
    <property type="term" value="C:plasma membrane"/>
    <property type="evidence" value="ECO:0007669"/>
    <property type="project" value="UniProtKB-SubCell"/>
</dbReference>
<dbReference type="GO" id="GO:0042910">
    <property type="term" value="F:xenobiotic transmembrane transporter activity"/>
    <property type="evidence" value="ECO:0007669"/>
    <property type="project" value="InterPro"/>
</dbReference>
<evidence type="ECO:0000256" key="7">
    <source>
        <dbReference type="ARBA" id="ARBA00023065"/>
    </source>
</evidence>
<evidence type="ECO:0000256" key="3">
    <source>
        <dbReference type="ARBA" id="ARBA00022449"/>
    </source>
</evidence>
<dbReference type="PIRSF" id="PIRSF006603">
    <property type="entry name" value="DinF"/>
    <property type="match status" value="1"/>
</dbReference>
<protein>
    <recommendedName>
        <fullName evidence="9">Multidrug-efflux transporter</fullName>
    </recommendedName>
</protein>
<feature type="transmembrane region" description="Helical" evidence="10">
    <location>
        <begin position="352"/>
        <end position="370"/>
    </location>
</feature>
<feature type="transmembrane region" description="Helical" evidence="10">
    <location>
        <begin position="202"/>
        <end position="220"/>
    </location>
</feature>
<feature type="transmembrane region" description="Helical" evidence="10">
    <location>
        <begin position="55"/>
        <end position="76"/>
    </location>
</feature>
<feature type="transmembrane region" description="Helical" evidence="10">
    <location>
        <begin position="420"/>
        <end position="441"/>
    </location>
</feature>
<dbReference type="STRING" id="159087.Daro_3365"/>
<dbReference type="PANTHER" id="PTHR43298">
    <property type="entry name" value="MULTIDRUG RESISTANCE PROTEIN NORM-RELATED"/>
    <property type="match status" value="1"/>
</dbReference>
<reference evidence="11" key="1">
    <citation type="submission" date="2005-08" db="EMBL/GenBank/DDBJ databases">
        <title>Complete sequence of Dechloromonas aromatica RCB.</title>
        <authorList>
            <person name="Salinero K.K."/>
            <person name="Copeland A."/>
            <person name="Lucas S."/>
            <person name="Lapidus A."/>
            <person name="Barry K."/>
            <person name="Detter J.C."/>
            <person name="Glavina T."/>
            <person name="Hammon N."/>
            <person name="Israni S."/>
            <person name="Pitluck S."/>
            <person name="Di Bartolo G."/>
            <person name="Trong S."/>
            <person name="Schmutz J."/>
            <person name="Larimer F."/>
            <person name="Land M."/>
            <person name="Ivanova N."/>
            <person name="Richardson P."/>
        </authorList>
    </citation>
    <scope>NUCLEOTIDE SEQUENCE</scope>
    <source>
        <strain evidence="11">RCB</strain>
    </source>
</reference>
<evidence type="ECO:0000256" key="8">
    <source>
        <dbReference type="ARBA" id="ARBA00023136"/>
    </source>
</evidence>
<evidence type="ECO:0000256" key="10">
    <source>
        <dbReference type="SAM" id="Phobius"/>
    </source>
</evidence>
<dbReference type="eggNOG" id="COG0534">
    <property type="taxonomic scope" value="Bacteria"/>
</dbReference>
<evidence type="ECO:0000256" key="5">
    <source>
        <dbReference type="ARBA" id="ARBA00022692"/>
    </source>
</evidence>
<dbReference type="InterPro" id="IPR002528">
    <property type="entry name" value="MATE_fam"/>
</dbReference>
<dbReference type="InterPro" id="IPR048279">
    <property type="entry name" value="MdtK-like"/>
</dbReference>
<keyword evidence="7" id="KW-0406">Ion transport</keyword>
<feature type="transmembrane region" description="Helical" evidence="10">
    <location>
        <begin position="162"/>
        <end position="182"/>
    </location>
</feature>
<dbReference type="AlphaFoldDB" id="Q47AN7"/>
<dbReference type="PANTHER" id="PTHR43298:SF2">
    <property type="entry name" value="FMN_FAD EXPORTER YEEO-RELATED"/>
    <property type="match status" value="1"/>
</dbReference>
<comment type="subcellular location">
    <subcellularLocation>
        <location evidence="1">Cell inner membrane</location>
        <topology evidence="1">Multi-pass membrane protein</topology>
    </subcellularLocation>
</comment>
<evidence type="ECO:0000256" key="2">
    <source>
        <dbReference type="ARBA" id="ARBA00022448"/>
    </source>
</evidence>
<keyword evidence="6 10" id="KW-1133">Transmembrane helix</keyword>
<evidence type="ECO:0000313" key="11">
    <source>
        <dbReference type="EMBL" id="AAZ48094.1"/>
    </source>
</evidence>
<dbReference type="EMBL" id="CP000089">
    <property type="protein sequence ID" value="AAZ48094.1"/>
    <property type="molecule type" value="Genomic_DNA"/>
</dbReference>
<evidence type="ECO:0000256" key="1">
    <source>
        <dbReference type="ARBA" id="ARBA00004429"/>
    </source>
</evidence>
<evidence type="ECO:0000256" key="6">
    <source>
        <dbReference type="ARBA" id="ARBA00022989"/>
    </source>
</evidence>
<keyword evidence="2" id="KW-0813">Transport</keyword>
<feature type="transmembrane region" description="Helical" evidence="10">
    <location>
        <begin position="322"/>
        <end position="340"/>
    </location>
</feature>
<gene>
    <name evidence="11" type="ordered locus">Daro_3365</name>
</gene>
<feature type="transmembrane region" description="Helical" evidence="10">
    <location>
        <begin position="241"/>
        <end position="267"/>
    </location>
</feature>
<sequence>MRQSRPMFATAVRGLIAHAFPILIAQLSSIGMMVVDTAVLGHVSSLDLAAVAIGGGIHVSVVFALVGILQAVAPVVAHLHGAKRDDEVAGILQQGFWLALLLSVPGILFLTHPGVALGMADMDAAVEAKVRQYLGLLAWSLPASLCYRTFWAFCNALGKPRVLMGIGFFSLCLHAVLAWGLALQGWLGEPLGVVGCALSNVLIGWLACLSGGAYLAFGPLGKRYQPFADWQSPRWPIWRELLRIGVPMGLSNLVEITSFTLIALFVASLGAPVVAGHRIVANISALIYMLPLSLAIATMAALGQAVGARDPLRARATIRAGLVLAACSSSMLGLLLWLGAQPLINAYTDDPAVRSVALGLVAYIAIYQFFDALQTIAGHCLRAYRVTFFPMLVQTFCFWGIGLLGGAWLCYRWQPPLGVAGFWLASVISLVFAAVMLLPLLGKAIQAAESTP</sequence>